<protein>
    <submittedName>
        <fullName evidence="1">Uncharacterized protein</fullName>
    </submittedName>
</protein>
<proteinExistence type="predicted"/>
<accession>A0A078AAR9</accession>
<dbReference type="Proteomes" id="UP000039865">
    <property type="component" value="Unassembled WGS sequence"/>
</dbReference>
<name>A0A078AAR9_STYLE</name>
<reference evidence="1 2" key="1">
    <citation type="submission" date="2014-06" db="EMBL/GenBank/DDBJ databases">
        <authorList>
            <person name="Swart Estienne"/>
        </authorList>
    </citation>
    <scope>NUCLEOTIDE SEQUENCE [LARGE SCALE GENOMIC DNA]</scope>
    <source>
        <strain evidence="1 2">130c</strain>
    </source>
</reference>
<sequence length="111" mass="12843">MFVKHQTDSNSPNEELFRQRLLPYLLSGVPALRAGEFLTTPSQFIQPGLCSIQQPRFSTEQPNLVLKQAMFLLHPVAKHSKQSRLEVKIQEFHAKYIQPALPAFNDRRLRM</sequence>
<dbReference type="EMBL" id="CCKQ01007340">
    <property type="protein sequence ID" value="CDW78697.1"/>
    <property type="molecule type" value="Genomic_DNA"/>
</dbReference>
<keyword evidence="2" id="KW-1185">Reference proteome</keyword>
<gene>
    <name evidence="1" type="primary">Contig14803.g15769</name>
    <name evidence="1" type="ORF">STYLEM_7679</name>
</gene>
<evidence type="ECO:0000313" key="1">
    <source>
        <dbReference type="EMBL" id="CDW78697.1"/>
    </source>
</evidence>
<evidence type="ECO:0000313" key="2">
    <source>
        <dbReference type="Proteomes" id="UP000039865"/>
    </source>
</evidence>
<dbReference type="InParanoid" id="A0A078AAR9"/>
<organism evidence="1 2">
    <name type="scientific">Stylonychia lemnae</name>
    <name type="common">Ciliate</name>
    <dbReference type="NCBI Taxonomy" id="5949"/>
    <lineage>
        <taxon>Eukaryota</taxon>
        <taxon>Sar</taxon>
        <taxon>Alveolata</taxon>
        <taxon>Ciliophora</taxon>
        <taxon>Intramacronucleata</taxon>
        <taxon>Spirotrichea</taxon>
        <taxon>Stichotrichia</taxon>
        <taxon>Sporadotrichida</taxon>
        <taxon>Oxytrichidae</taxon>
        <taxon>Stylonychinae</taxon>
        <taxon>Stylonychia</taxon>
    </lineage>
</organism>
<dbReference type="AlphaFoldDB" id="A0A078AAR9"/>